<keyword evidence="2" id="KW-1185">Reference proteome</keyword>
<dbReference type="KEGG" id="blag:BLTE_20410"/>
<sequence>MPPRQREPVQLGLFGAAPEVAKAAPSPAEPVDLLLELRGETVLAIAVTTPGAAFSDKVWLPKSRVSFTMRGGAAVMVTMPQSLAIEKGLV</sequence>
<organism evidence="1 2">
    <name type="scientific">Blastochloris tepida</name>
    <dbReference type="NCBI Taxonomy" id="2233851"/>
    <lineage>
        <taxon>Bacteria</taxon>
        <taxon>Pseudomonadati</taxon>
        <taxon>Pseudomonadota</taxon>
        <taxon>Alphaproteobacteria</taxon>
        <taxon>Hyphomicrobiales</taxon>
        <taxon>Blastochloridaceae</taxon>
        <taxon>Blastochloris</taxon>
    </lineage>
</organism>
<dbReference type="Proteomes" id="UP000266934">
    <property type="component" value="Chromosome"/>
</dbReference>
<protein>
    <submittedName>
        <fullName evidence="1">Uncharacterized protein</fullName>
    </submittedName>
</protein>
<evidence type="ECO:0000313" key="2">
    <source>
        <dbReference type="Proteomes" id="UP000266934"/>
    </source>
</evidence>
<proteinExistence type="predicted"/>
<evidence type="ECO:0000313" key="1">
    <source>
        <dbReference type="EMBL" id="BBF93356.1"/>
    </source>
</evidence>
<accession>A0A348G1C3</accession>
<dbReference type="AlphaFoldDB" id="A0A348G1C3"/>
<name>A0A348G1C3_9HYPH</name>
<dbReference type="EMBL" id="AP018907">
    <property type="protein sequence ID" value="BBF93356.1"/>
    <property type="molecule type" value="Genomic_DNA"/>
</dbReference>
<dbReference type="RefSeq" id="WP_126400041.1">
    <property type="nucleotide sequence ID" value="NZ_AP018907.1"/>
</dbReference>
<reference evidence="1 2" key="1">
    <citation type="submission" date="2018-08" db="EMBL/GenBank/DDBJ databases">
        <title>Complete genome sequencing of Blastochloris tepida GI.</title>
        <authorList>
            <person name="Tsukatani Y."/>
            <person name="Mori H."/>
        </authorList>
    </citation>
    <scope>NUCLEOTIDE SEQUENCE [LARGE SCALE GENOMIC DNA]</scope>
    <source>
        <strain evidence="1 2">GI</strain>
    </source>
</reference>
<gene>
    <name evidence="1" type="ORF">BLTE_20410</name>
</gene>